<dbReference type="AlphaFoldDB" id="A0A6A6XG38"/>
<dbReference type="EMBL" id="MU001860">
    <property type="protein sequence ID" value="KAF2795392.1"/>
    <property type="molecule type" value="Genomic_DNA"/>
</dbReference>
<evidence type="ECO:0000313" key="2">
    <source>
        <dbReference type="EMBL" id="KAF2795392.1"/>
    </source>
</evidence>
<name>A0A6A6XG38_9PLEO</name>
<proteinExistence type="predicted"/>
<sequence length="73" mass="7956">MSPMPNSKRQPPSATPVKKTVSVVSATDDATMATGSSTTIVHVPRSLAVYKHTTHHRDSTSLSKSFTSFQRQR</sequence>
<keyword evidence="3" id="KW-1185">Reference proteome</keyword>
<reference evidence="2" key="1">
    <citation type="journal article" date="2020" name="Stud. Mycol.">
        <title>101 Dothideomycetes genomes: a test case for predicting lifestyles and emergence of pathogens.</title>
        <authorList>
            <person name="Haridas S."/>
            <person name="Albert R."/>
            <person name="Binder M."/>
            <person name="Bloem J."/>
            <person name="Labutti K."/>
            <person name="Salamov A."/>
            <person name="Andreopoulos B."/>
            <person name="Baker S."/>
            <person name="Barry K."/>
            <person name="Bills G."/>
            <person name="Bluhm B."/>
            <person name="Cannon C."/>
            <person name="Castanera R."/>
            <person name="Culley D."/>
            <person name="Daum C."/>
            <person name="Ezra D."/>
            <person name="Gonzalez J."/>
            <person name="Henrissat B."/>
            <person name="Kuo A."/>
            <person name="Liang C."/>
            <person name="Lipzen A."/>
            <person name="Lutzoni F."/>
            <person name="Magnuson J."/>
            <person name="Mondo S."/>
            <person name="Nolan M."/>
            <person name="Ohm R."/>
            <person name="Pangilinan J."/>
            <person name="Park H.-J."/>
            <person name="Ramirez L."/>
            <person name="Alfaro M."/>
            <person name="Sun H."/>
            <person name="Tritt A."/>
            <person name="Yoshinaga Y."/>
            <person name="Zwiers L.-H."/>
            <person name="Turgeon B."/>
            <person name="Goodwin S."/>
            <person name="Spatafora J."/>
            <person name="Crous P."/>
            <person name="Grigoriev I."/>
        </authorList>
    </citation>
    <scope>NUCLEOTIDE SEQUENCE</scope>
    <source>
        <strain evidence="2">CBS 109.77</strain>
    </source>
</reference>
<evidence type="ECO:0000256" key="1">
    <source>
        <dbReference type="SAM" id="MobiDB-lite"/>
    </source>
</evidence>
<feature type="compositionally biased region" description="Polar residues" evidence="1">
    <location>
        <begin position="60"/>
        <end position="73"/>
    </location>
</feature>
<dbReference type="Proteomes" id="UP000799757">
    <property type="component" value="Unassembled WGS sequence"/>
</dbReference>
<protein>
    <submittedName>
        <fullName evidence="2">Uncharacterized protein</fullName>
    </submittedName>
</protein>
<accession>A0A6A6XG38</accession>
<feature type="region of interest" description="Disordered" evidence="1">
    <location>
        <begin position="52"/>
        <end position="73"/>
    </location>
</feature>
<gene>
    <name evidence="2" type="ORF">K505DRAFT_13552</name>
</gene>
<organism evidence="2 3">
    <name type="scientific">Melanomma pulvis-pyrius CBS 109.77</name>
    <dbReference type="NCBI Taxonomy" id="1314802"/>
    <lineage>
        <taxon>Eukaryota</taxon>
        <taxon>Fungi</taxon>
        <taxon>Dikarya</taxon>
        <taxon>Ascomycota</taxon>
        <taxon>Pezizomycotina</taxon>
        <taxon>Dothideomycetes</taxon>
        <taxon>Pleosporomycetidae</taxon>
        <taxon>Pleosporales</taxon>
        <taxon>Melanommataceae</taxon>
        <taxon>Melanomma</taxon>
    </lineage>
</organism>
<evidence type="ECO:0000313" key="3">
    <source>
        <dbReference type="Proteomes" id="UP000799757"/>
    </source>
</evidence>